<comment type="subcellular location">
    <subcellularLocation>
        <location evidence="1">Cell membrane</location>
        <topology evidence="1">Multi-pass membrane protein</topology>
    </subcellularLocation>
</comment>
<keyword evidence="7" id="KW-0675">Receptor</keyword>
<keyword evidence="8" id="KW-0325">Glycoprotein</keyword>
<feature type="transmembrane region" description="Helical" evidence="10">
    <location>
        <begin position="691"/>
        <end position="713"/>
    </location>
</feature>
<dbReference type="InterPro" id="IPR028082">
    <property type="entry name" value="Peripla_BP_I"/>
</dbReference>
<dbReference type="PROSITE" id="PS50259">
    <property type="entry name" value="G_PROTEIN_RECEP_F3_4"/>
    <property type="match status" value="1"/>
</dbReference>
<dbReference type="InterPro" id="IPR050726">
    <property type="entry name" value="mGluR"/>
</dbReference>
<evidence type="ECO:0000313" key="13">
    <source>
        <dbReference type="Proteomes" id="UP000009022"/>
    </source>
</evidence>
<dbReference type="Pfam" id="PF01094">
    <property type="entry name" value="ANF_receptor"/>
    <property type="match status" value="1"/>
</dbReference>
<sequence length="792" mass="89730">MVLKQLIKSYIFFFVIVTFVKIKSSHCHIYSYQPGDIQIIGVFPNTLHYNSTLNQCYEFNLVNVKLTQAMIYAIDILINANQNLLPGIKVGWTLIDSCSSREMAMKLVLVFLDIVAKFRWNYISIIVAGSNFAENYKKIVSKLLFNNEICIGYTGIINDNYTQSNLKEIVLKLKYLTRSNVIILAGGEALIYPFLRKVESEGLVGKTWIGSYDLLSSARINALNPSVIGGALGMDIMDGSLQDFQSYLDELDFCNNIKNPWFIAAWSEKLQSLGNNTESIMASCIINNNLKRYFSESFYSMHDSAAYVMDAALALAYALHSKLGCNSTHCSPVDNLASHYDRLKLNEYLSKVTFKGISNDDFHFRADGTNHLLYNIINLQVPAKSIGKGPIKHVKVGYWDEDYGLIINKTKIKWNSGIVPVARCSDDCQPGTYRYYNSLDKKSLKCCWLCTKCYFHSITNSTNQSNCTKCEPFTAPNENKTKCIGYEIINISFRDKYFIIACCLWFIFLINSIFIWVVVIIKRNTPVIKGSNFTLINILMGYNAMSLPASIMFLCDSTVFNCTFRLLLTANSQTGVAVTVICKTIQVAAIFRNGFRQRSLYKKLSKTRNQVIVLIVTMTITNAIIVGLIVYQPLKIIKYENDKQQLVKSCEVFSFPAFTAAVVLWTTAVTVGLVFAFRIRSLPDNYNDARYILIASILYAFLALTVTPVMYFFHGQLRSILSCLMMIFYGFVTQFCYFLPKMYIIIRQPHLNTQYEAAASIAKFTFAKVDKQTKYPNQMPSRNNGSTAISAI</sequence>
<gene>
    <name evidence="12" type="ORF">TRIADDRAFT_59560</name>
</gene>
<evidence type="ECO:0000256" key="2">
    <source>
        <dbReference type="ARBA" id="ARBA00022475"/>
    </source>
</evidence>
<evidence type="ECO:0000256" key="6">
    <source>
        <dbReference type="ARBA" id="ARBA00023136"/>
    </source>
</evidence>
<feature type="transmembrane region" description="Helical" evidence="10">
    <location>
        <begin position="533"/>
        <end position="554"/>
    </location>
</feature>
<evidence type="ECO:0000256" key="7">
    <source>
        <dbReference type="ARBA" id="ARBA00023170"/>
    </source>
</evidence>
<dbReference type="InParanoid" id="B3S5Z8"/>
<proteinExistence type="predicted"/>
<keyword evidence="9" id="KW-0807">Transducer</keyword>
<keyword evidence="4 10" id="KW-1133">Transmembrane helix</keyword>
<protein>
    <recommendedName>
        <fullName evidence="11">G-protein coupled receptors family 3 profile domain-containing protein</fullName>
    </recommendedName>
</protein>
<keyword evidence="3 10" id="KW-0812">Transmembrane</keyword>
<dbReference type="Pfam" id="PF07562">
    <property type="entry name" value="NCD3G"/>
    <property type="match status" value="1"/>
</dbReference>
<dbReference type="GO" id="GO:0001640">
    <property type="term" value="F:adenylate cyclase inhibiting G protein-coupled glutamate receptor activity"/>
    <property type="evidence" value="ECO:0000318"/>
    <property type="project" value="GO_Central"/>
</dbReference>
<dbReference type="FunFam" id="3.40.50.2300:FF:001134">
    <property type="match status" value="1"/>
</dbReference>
<accession>B3S5Z8</accession>
<dbReference type="CTD" id="6756852"/>
<dbReference type="RefSeq" id="XP_002115641.1">
    <property type="nucleotide sequence ID" value="XM_002115605.1"/>
</dbReference>
<organism evidence="12 13">
    <name type="scientific">Trichoplax adhaerens</name>
    <name type="common">Trichoplax reptans</name>
    <dbReference type="NCBI Taxonomy" id="10228"/>
    <lineage>
        <taxon>Eukaryota</taxon>
        <taxon>Metazoa</taxon>
        <taxon>Placozoa</taxon>
        <taxon>Uniplacotomia</taxon>
        <taxon>Trichoplacea</taxon>
        <taxon>Trichoplacidae</taxon>
        <taxon>Trichoplax</taxon>
    </lineage>
</organism>
<dbReference type="Gene3D" id="2.10.50.30">
    <property type="entry name" value="GPCR, family 3, nine cysteines domain"/>
    <property type="match status" value="1"/>
</dbReference>
<evidence type="ECO:0000256" key="8">
    <source>
        <dbReference type="ARBA" id="ARBA00023180"/>
    </source>
</evidence>
<dbReference type="InterPro" id="IPR011500">
    <property type="entry name" value="GPCR_3_9-Cys_dom"/>
</dbReference>
<keyword evidence="5" id="KW-0297">G-protein coupled receptor</keyword>
<evidence type="ECO:0000256" key="5">
    <source>
        <dbReference type="ARBA" id="ARBA00023040"/>
    </source>
</evidence>
<dbReference type="GO" id="GO:0051966">
    <property type="term" value="P:regulation of synaptic transmission, glutamatergic"/>
    <property type="evidence" value="ECO:0000318"/>
    <property type="project" value="GO_Central"/>
</dbReference>
<keyword evidence="6 10" id="KW-0472">Membrane</keyword>
<dbReference type="Pfam" id="PF00003">
    <property type="entry name" value="7tm_3"/>
    <property type="match status" value="1"/>
</dbReference>
<dbReference type="OMA" id="VYALAHC"/>
<dbReference type="PANTHER" id="PTHR24060">
    <property type="entry name" value="METABOTROPIC GLUTAMATE RECEPTOR"/>
    <property type="match status" value="1"/>
</dbReference>
<dbReference type="GO" id="GO:0007216">
    <property type="term" value="P:G protein-coupled glutamate receptor signaling pathway"/>
    <property type="evidence" value="ECO:0000318"/>
    <property type="project" value="GO_Central"/>
</dbReference>
<dbReference type="OrthoDB" id="2150267at2759"/>
<dbReference type="InterPro" id="IPR000337">
    <property type="entry name" value="GPCR_3"/>
</dbReference>
<evidence type="ECO:0000256" key="9">
    <source>
        <dbReference type="ARBA" id="ARBA00023224"/>
    </source>
</evidence>
<evidence type="ECO:0000256" key="10">
    <source>
        <dbReference type="SAM" id="Phobius"/>
    </source>
</evidence>
<dbReference type="KEGG" id="tad:TRIADDRAFT_59560"/>
<dbReference type="SUPFAM" id="SSF53822">
    <property type="entry name" value="Periplasmic binding protein-like I"/>
    <property type="match status" value="1"/>
</dbReference>
<dbReference type="Gene3D" id="3.40.50.2300">
    <property type="match status" value="3"/>
</dbReference>
<name>B3S5Z8_TRIAD</name>
<dbReference type="GeneID" id="6756852"/>
<dbReference type="HOGENOM" id="CLU_005389_1_1_1"/>
<dbReference type="eggNOG" id="KOG1056">
    <property type="taxonomic scope" value="Eukaryota"/>
</dbReference>
<reference evidence="12 13" key="1">
    <citation type="journal article" date="2008" name="Nature">
        <title>The Trichoplax genome and the nature of placozoans.</title>
        <authorList>
            <person name="Srivastava M."/>
            <person name="Begovic E."/>
            <person name="Chapman J."/>
            <person name="Putnam N.H."/>
            <person name="Hellsten U."/>
            <person name="Kawashima T."/>
            <person name="Kuo A."/>
            <person name="Mitros T."/>
            <person name="Salamov A."/>
            <person name="Carpenter M.L."/>
            <person name="Signorovitch A.Y."/>
            <person name="Moreno M.A."/>
            <person name="Kamm K."/>
            <person name="Grimwood J."/>
            <person name="Schmutz J."/>
            <person name="Shapiro H."/>
            <person name="Grigoriev I.V."/>
            <person name="Buss L.W."/>
            <person name="Schierwater B."/>
            <person name="Dellaporta S.L."/>
            <person name="Rokhsar D.S."/>
        </authorList>
    </citation>
    <scope>NUCLEOTIDE SEQUENCE [LARGE SCALE GENOMIC DNA]</scope>
    <source>
        <strain evidence="12 13">Grell-BS-1999</strain>
    </source>
</reference>
<dbReference type="CDD" id="cd13953">
    <property type="entry name" value="7tm_classC_mGluR-like"/>
    <property type="match status" value="1"/>
</dbReference>
<feature type="transmembrane region" description="Helical" evidence="10">
    <location>
        <begin position="611"/>
        <end position="632"/>
    </location>
</feature>
<evidence type="ECO:0000259" key="11">
    <source>
        <dbReference type="PROSITE" id="PS50259"/>
    </source>
</evidence>
<keyword evidence="2" id="KW-1003">Cell membrane</keyword>
<feature type="transmembrane region" description="Helical" evidence="10">
    <location>
        <begin position="574"/>
        <end position="591"/>
    </location>
</feature>
<feature type="domain" description="G-protein coupled receptors family 3 profile" evidence="11">
    <location>
        <begin position="497"/>
        <end position="761"/>
    </location>
</feature>
<keyword evidence="13" id="KW-1185">Reference proteome</keyword>
<evidence type="ECO:0000256" key="4">
    <source>
        <dbReference type="ARBA" id="ARBA00022989"/>
    </source>
</evidence>
<evidence type="ECO:0000256" key="1">
    <source>
        <dbReference type="ARBA" id="ARBA00004651"/>
    </source>
</evidence>
<dbReference type="PhylomeDB" id="B3S5Z8"/>
<evidence type="ECO:0000313" key="12">
    <source>
        <dbReference type="EMBL" id="EDV22004.1"/>
    </source>
</evidence>
<feature type="transmembrane region" description="Helical" evidence="10">
    <location>
        <begin position="652"/>
        <end position="679"/>
    </location>
</feature>
<dbReference type="InterPro" id="IPR017978">
    <property type="entry name" value="GPCR_3_C"/>
</dbReference>
<dbReference type="InterPro" id="IPR038550">
    <property type="entry name" value="GPCR_3_9-Cys_sf"/>
</dbReference>
<dbReference type="AlphaFoldDB" id="B3S5Z8"/>
<dbReference type="FunFam" id="2.10.50.30:FF:000005">
    <property type="entry name" value="Metabotropic glutamate receptor"/>
    <property type="match status" value="1"/>
</dbReference>
<dbReference type="FunFam" id="3.40.50.2300:FF:000281">
    <property type="entry name" value="Metabotropic glutamate receptor 4"/>
    <property type="match status" value="1"/>
</dbReference>
<dbReference type="PRINTS" id="PR00248">
    <property type="entry name" value="GPCRMGR"/>
</dbReference>
<evidence type="ECO:0000256" key="3">
    <source>
        <dbReference type="ARBA" id="ARBA00022692"/>
    </source>
</evidence>
<dbReference type="Proteomes" id="UP000009022">
    <property type="component" value="Unassembled WGS sequence"/>
</dbReference>
<dbReference type="InterPro" id="IPR001828">
    <property type="entry name" value="ANF_lig-bd_rcpt"/>
</dbReference>
<feature type="transmembrane region" description="Helical" evidence="10">
    <location>
        <begin position="719"/>
        <end position="739"/>
    </location>
</feature>
<dbReference type="GO" id="GO:0005886">
    <property type="term" value="C:plasma membrane"/>
    <property type="evidence" value="ECO:0000318"/>
    <property type="project" value="GO_Central"/>
</dbReference>
<feature type="transmembrane region" description="Helical" evidence="10">
    <location>
        <begin position="497"/>
        <end position="521"/>
    </location>
</feature>
<dbReference type="STRING" id="10228.B3S5Z8"/>
<dbReference type="EMBL" id="DS985251">
    <property type="protein sequence ID" value="EDV22004.1"/>
    <property type="molecule type" value="Genomic_DNA"/>
</dbReference>